<evidence type="ECO:0000259" key="4">
    <source>
        <dbReference type="PROSITE" id="PS50887"/>
    </source>
</evidence>
<gene>
    <name evidence="5" type="ORF">F4695_002667</name>
</gene>
<keyword evidence="6" id="KW-1185">Reference proteome</keyword>
<feature type="transmembrane region" description="Helical" evidence="3">
    <location>
        <begin position="181"/>
        <end position="202"/>
    </location>
</feature>
<dbReference type="SUPFAM" id="SSF55073">
    <property type="entry name" value="Nucleotide cyclase"/>
    <property type="match status" value="1"/>
</dbReference>
<feature type="domain" description="GGDEF" evidence="4">
    <location>
        <begin position="244"/>
        <end position="377"/>
    </location>
</feature>
<dbReference type="InterPro" id="IPR000160">
    <property type="entry name" value="GGDEF_dom"/>
</dbReference>
<accession>A0A7X0JL97</accession>
<dbReference type="RefSeq" id="WP_184654912.1">
    <property type="nucleotide sequence ID" value="NZ_JACHBU010000004.1"/>
</dbReference>
<evidence type="ECO:0000256" key="3">
    <source>
        <dbReference type="SAM" id="Phobius"/>
    </source>
</evidence>
<name>A0A7X0JL97_9HYPH</name>
<dbReference type="Pfam" id="PF00990">
    <property type="entry name" value="GGDEF"/>
    <property type="match status" value="1"/>
</dbReference>
<dbReference type="InterPro" id="IPR029787">
    <property type="entry name" value="Nucleotide_cyclase"/>
</dbReference>
<organism evidence="5 6">
    <name type="scientific">Rhizobium soli</name>
    <dbReference type="NCBI Taxonomy" id="424798"/>
    <lineage>
        <taxon>Bacteria</taxon>
        <taxon>Pseudomonadati</taxon>
        <taxon>Pseudomonadota</taxon>
        <taxon>Alphaproteobacteria</taxon>
        <taxon>Hyphomicrobiales</taxon>
        <taxon>Rhizobiaceae</taxon>
        <taxon>Rhizobium/Agrobacterium group</taxon>
        <taxon>Rhizobium</taxon>
    </lineage>
</organism>
<protein>
    <recommendedName>
        <fullName evidence="1">diguanylate cyclase</fullName>
        <ecNumber evidence="1">2.7.7.65</ecNumber>
    </recommendedName>
</protein>
<comment type="caution">
    <text evidence="5">The sequence shown here is derived from an EMBL/GenBank/DDBJ whole genome shotgun (WGS) entry which is preliminary data.</text>
</comment>
<dbReference type="InterPro" id="IPR050469">
    <property type="entry name" value="Diguanylate_Cyclase"/>
</dbReference>
<dbReference type="AlphaFoldDB" id="A0A7X0JL97"/>
<dbReference type="PANTHER" id="PTHR45138:SF9">
    <property type="entry name" value="DIGUANYLATE CYCLASE DGCM-RELATED"/>
    <property type="match status" value="1"/>
</dbReference>
<feature type="transmembrane region" description="Helical" evidence="3">
    <location>
        <begin position="6"/>
        <end position="26"/>
    </location>
</feature>
<feature type="transmembrane region" description="Helical" evidence="3">
    <location>
        <begin position="88"/>
        <end position="105"/>
    </location>
</feature>
<dbReference type="NCBIfam" id="TIGR00254">
    <property type="entry name" value="GGDEF"/>
    <property type="match status" value="1"/>
</dbReference>
<proteinExistence type="predicted"/>
<evidence type="ECO:0000313" key="6">
    <source>
        <dbReference type="Proteomes" id="UP000585437"/>
    </source>
</evidence>
<evidence type="ECO:0000313" key="5">
    <source>
        <dbReference type="EMBL" id="MBB6509310.1"/>
    </source>
</evidence>
<dbReference type="CDD" id="cd01949">
    <property type="entry name" value="GGDEF"/>
    <property type="match status" value="1"/>
</dbReference>
<dbReference type="EC" id="2.7.7.65" evidence="1"/>
<sequence length="419" mass="45323">MDILTGLLIWAAEAVTLAVLLFSRWYYEREPLYLSWGSGFAVHGIGAALVAMRGDIPDFVSIEIANTMVLAGIGLWAAGLMQLDRRPVEPYVGIPALIWIAGMFLDPVRGDFASRAILHHVAAMVGHAMIIGILLYHRGPPSITRRVFASVIGIQFFSCALIVLMVFTGRPDALVAASHSPWLYLPTAFVFVGSIVCGARLLTERSELTLKELARTDPLTGVLNRRGLLEEFHRSKGVDALDGSMIAFIQFDLDGFKQINDVYGHQAGDDVLSAFARIGAAAQRGRGSFGRMGGEEFASIIRVSDMVEAASIAEAIRSTLRRHPISVGEHRIAVTVSAGISLCSTKDADIDVLLTAADKALYVSKTSGRDRTAVHTDQEIMIVPSTDFASPTPFAAEPFEDISVSQQVASLKRIVVLSQ</sequence>
<dbReference type="PROSITE" id="PS50887">
    <property type="entry name" value="GGDEF"/>
    <property type="match status" value="1"/>
</dbReference>
<dbReference type="SMART" id="SM00267">
    <property type="entry name" value="GGDEF"/>
    <property type="match status" value="1"/>
</dbReference>
<feature type="transmembrane region" description="Helical" evidence="3">
    <location>
        <begin position="33"/>
        <end position="52"/>
    </location>
</feature>
<dbReference type="PANTHER" id="PTHR45138">
    <property type="entry name" value="REGULATORY COMPONENTS OF SENSORY TRANSDUCTION SYSTEM"/>
    <property type="match status" value="1"/>
</dbReference>
<keyword evidence="3" id="KW-0812">Transmembrane</keyword>
<dbReference type="InterPro" id="IPR043128">
    <property type="entry name" value="Rev_trsase/Diguanyl_cyclase"/>
</dbReference>
<keyword evidence="3" id="KW-0472">Membrane</keyword>
<comment type="catalytic activity">
    <reaction evidence="2">
        <text>2 GTP = 3',3'-c-di-GMP + 2 diphosphate</text>
        <dbReference type="Rhea" id="RHEA:24898"/>
        <dbReference type="ChEBI" id="CHEBI:33019"/>
        <dbReference type="ChEBI" id="CHEBI:37565"/>
        <dbReference type="ChEBI" id="CHEBI:58805"/>
        <dbReference type="EC" id="2.7.7.65"/>
    </reaction>
</comment>
<evidence type="ECO:0000256" key="2">
    <source>
        <dbReference type="ARBA" id="ARBA00034247"/>
    </source>
</evidence>
<keyword evidence="3" id="KW-1133">Transmembrane helix</keyword>
<feature type="transmembrane region" description="Helical" evidence="3">
    <location>
        <begin position="117"/>
        <end position="136"/>
    </location>
</feature>
<dbReference type="Proteomes" id="UP000585437">
    <property type="component" value="Unassembled WGS sequence"/>
</dbReference>
<reference evidence="5 6" key="1">
    <citation type="submission" date="2020-08" db="EMBL/GenBank/DDBJ databases">
        <title>The Agave Microbiome: Exploring the role of microbial communities in plant adaptations to desert environments.</title>
        <authorList>
            <person name="Partida-Martinez L.P."/>
        </authorList>
    </citation>
    <scope>NUCLEOTIDE SEQUENCE [LARGE SCALE GENOMIC DNA]</scope>
    <source>
        <strain evidence="5 6">AS3.12</strain>
    </source>
</reference>
<dbReference type="Gene3D" id="3.30.70.270">
    <property type="match status" value="1"/>
</dbReference>
<dbReference type="GO" id="GO:0052621">
    <property type="term" value="F:diguanylate cyclase activity"/>
    <property type="evidence" value="ECO:0007669"/>
    <property type="project" value="UniProtKB-EC"/>
</dbReference>
<evidence type="ECO:0000256" key="1">
    <source>
        <dbReference type="ARBA" id="ARBA00012528"/>
    </source>
</evidence>
<feature type="transmembrane region" description="Helical" evidence="3">
    <location>
        <begin position="64"/>
        <end position="81"/>
    </location>
</feature>
<feature type="transmembrane region" description="Helical" evidence="3">
    <location>
        <begin position="148"/>
        <end position="169"/>
    </location>
</feature>
<dbReference type="EMBL" id="JACHBU010000004">
    <property type="protein sequence ID" value="MBB6509310.1"/>
    <property type="molecule type" value="Genomic_DNA"/>
</dbReference>